<organism evidence="1 2">
    <name type="scientific">Oryza meyeriana var. granulata</name>
    <dbReference type="NCBI Taxonomy" id="110450"/>
    <lineage>
        <taxon>Eukaryota</taxon>
        <taxon>Viridiplantae</taxon>
        <taxon>Streptophyta</taxon>
        <taxon>Embryophyta</taxon>
        <taxon>Tracheophyta</taxon>
        <taxon>Spermatophyta</taxon>
        <taxon>Magnoliopsida</taxon>
        <taxon>Liliopsida</taxon>
        <taxon>Poales</taxon>
        <taxon>Poaceae</taxon>
        <taxon>BOP clade</taxon>
        <taxon>Oryzoideae</taxon>
        <taxon>Oryzeae</taxon>
        <taxon>Oryzinae</taxon>
        <taxon>Oryza</taxon>
        <taxon>Oryza meyeriana</taxon>
    </lineage>
</organism>
<dbReference type="AlphaFoldDB" id="A0A6G1BZ52"/>
<accession>A0A6G1BZ52</accession>
<proteinExistence type="predicted"/>
<name>A0A6G1BZ52_9ORYZ</name>
<dbReference type="Proteomes" id="UP000479710">
    <property type="component" value="Unassembled WGS sequence"/>
</dbReference>
<sequence>MEALSRANLEGDLDEDGTDSACSSVILFLGADTEEGGSWWVSLLGVYGLVRQRRRHDFVMSPNQLHEF</sequence>
<protein>
    <submittedName>
        <fullName evidence="1">Uncharacterized protein</fullName>
    </submittedName>
</protein>
<evidence type="ECO:0000313" key="2">
    <source>
        <dbReference type="Proteomes" id="UP000479710"/>
    </source>
</evidence>
<gene>
    <name evidence="1" type="ORF">E2562_028039</name>
</gene>
<comment type="caution">
    <text evidence="1">The sequence shown here is derived from an EMBL/GenBank/DDBJ whole genome shotgun (WGS) entry which is preliminary data.</text>
</comment>
<evidence type="ECO:0000313" key="1">
    <source>
        <dbReference type="EMBL" id="KAF0893625.1"/>
    </source>
</evidence>
<keyword evidence="2" id="KW-1185">Reference proteome</keyword>
<reference evidence="1 2" key="1">
    <citation type="submission" date="2019-11" db="EMBL/GenBank/DDBJ databases">
        <title>Whole genome sequence of Oryza granulata.</title>
        <authorList>
            <person name="Li W."/>
        </authorList>
    </citation>
    <scope>NUCLEOTIDE SEQUENCE [LARGE SCALE GENOMIC DNA]</scope>
    <source>
        <strain evidence="2">cv. Menghai</strain>
        <tissue evidence="1">Leaf</tissue>
    </source>
</reference>
<dbReference type="EMBL" id="SPHZ02000011">
    <property type="protein sequence ID" value="KAF0893625.1"/>
    <property type="molecule type" value="Genomic_DNA"/>
</dbReference>